<reference evidence="3 4" key="3">
    <citation type="journal article" date="2012" name="J. Bacteriol.">
        <title>Genome Sequence of Paenibacillus terrae HPL-003, a Xylanase-Producing Bacterium Isolated from Soil Found in Forest Residue.</title>
        <authorList>
            <person name="Shin S.H."/>
            <person name="Kim S."/>
            <person name="Kim J.Y."/>
            <person name="Song H.Y."/>
            <person name="Cho S.J."/>
            <person name="Kim D.R."/>
            <person name="Lee K.I."/>
            <person name="Lim H.K."/>
            <person name="Park N.J."/>
            <person name="Hwang I.T."/>
            <person name="Yang K.S."/>
        </authorList>
    </citation>
    <scope>NUCLEOTIDE SEQUENCE [LARGE SCALE GENOMIC DNA]</scope>
    <source>
        <strain evidence="3 4">HPL-003</strain>
    </source>
</reference>
<sequence>MGNILCKIMLVSALFFCFSQEAFTGKLSAESIAPSIQFLKINNYYVLFTTPKAPYIDKNNRFMVPLRSINDLLGGHTTYDPTSKTATIQFGTHQIKFKMDSTEIVTDSNTSVMDTVPVLYKNSMFVPLGILTTQLNIHQEWDQQNKLYSLSGKELMKTPMMENVEDLDRVPVDNENAFNLSSYKLSIEREKIHLTITAKNITGKKLDEGIEDLNTTFIFNNSTVTENRNRKRPSIDKDETVIRSKDIPYPGTIENKKIIRGELEYILFEGRTLKW</sequence>
<dbReference type="Gene3D" id="3.30.457.10">
    <property type="entry name" value="Copper amine oxidase-like, N-terminal domain"/>
    <property type="match status" value="1"/>
</dbReference>
<gene>
    <name evidence="3" type="ordered locus">HPL003_17800</name>
</gene>
<dbReference type="HOGENOM" id="CLU_993377_0_0_9"/>
<dbReference type="STRING" id="985665.HPL003_17800"/>
<dbReference type="eggNOG" id="COG0725">
    <property type="taxonomic scope" value="Bacteria"/>
</dbReference>
<reference key="2">
    <citation type="submission" date="2011-11" db="EMBL/GenBank/DDBJ databases">
        <authorList>
            <person name="Shin S.H."/>
            <person name="Kim S."/>
            <person name="Kim J.Y."/>
        </authorList>
    </citation>
    <scope>NUCLEOTIDE SEQUENCE</scope>
    <source>
        <strain>HPL-003</strain>
    </source>
</reference>
<dbReference type="AlphaFoldDB" id="G7W0X7"/>
<dbReference type="KEGG" id="pta:HPL003_17800"/>
<dbReference type="OrthoDB" id="2649379at2"/>
<dbReference type="EMBL" id="CP003107">
    <property type="protein sequence ID" value="AET60304.1"/>
    <property type="molecule type" value="Genomic_DNA"/>
</dbReference>
<organism evidence="3 4">
    <name type="scientific">Paenibacillus terrae (strain HPL-003)</name>
    <dbReference type="NCBI Taxonomy" id="985665"/>
    <lineage>
        <taxon>Bacteria</taxon>
        <taxon>Bacillati</taxon>
        <taxon>Bacillota</taxon>
        <taxon>Bacilli</taxon>
        <taxon>Bacillales</taxon>
        <taxon>Paenibacillaceae</taxon>
        <taxon>Paenibacillus</taxon>
    </lineage>
</organism>
<protein>
    <recommendedName>
        <fullName evidence="2">Copper amine oxidase-like N-terminal domain-containing protein</fullName>
    </recommendedName>
</protein>
<accession>G7W0X7</accession>
<dbReference type="InterPro" id="IPR036582">
    <property type="entry name" value="Mao_N_sf"/>
</dbReference>
<dbReference type="RefSeq" id="WP_014281013.1">
    <property type="nucleotide sequence ID" value="NC_016641.1"/>
</dbReference>
<evidence type="ECO:0000313" key="4">
    <source>
        <dbReference type="Proteomes" id="UP000005876"/>
    </source>
</evidence>
<proteinExistence type="predicted"/>
<feature type="signal peptide" evidence="1">
    <location>
        <begin position="1"/>
        <end position="22"/>
    </location>
</feature>
<name>G7W0X7_PAETH</name>
<feature type="chain" id="PRO_5038344706" description="Copper amine oxidase-like N-terminal domain-containing protein" evidence="1">
    <location>
        <begin position="23"/>
        <end position="275"/>
    </location>
</feature>
<evidence type="ECO:0000313" key="3">
    <source>
        <dbReference type="EMBL" id="AET60304.1"/>
    </source>
</evidence>
<dbReference type="Pfam" id="PF07833">
    <property type="entry name" value="Cu_amine_oxidN1"/>
    <property type="match status" value="1"/>
</dbReference>
<evidence type="ECO:0000256" key="1">
    <source>
        <dbReference type="SAM" id="SignalP"/>
    </source>
</evidence>
<dbReference type="SUPFAM" id="SSF55383">
    <property type="entry name" value="Copper amine oxidase, domain N"/>
    <property type="match status" value="1"/>
</dbReference>
<reference evidence="4" key="1">
    <citation type="submission" date="2011-11" db="EMBL/GenBank/DDBJ databases">
        <title>Complete sequence of Paenibacillus terrae HPL-003.</title>
        <authorList>
            <person name="Shin S.H."/>
            <person name="Kim S."/>
            <person name="Kim J.Y."/>
        </authorList>
    </citation>
    <scope>NUCLEOTIDE SEQUENCE [LARGE SCALE GENOMIC DNA]</scope>
    <source>
        <strain evidence="4">HPL-003</strain>
    </source>
</reference>
<dbReference type="InterPro" id="IPR012854">
    <property type="entry name" value="Cu_amine_oxidase-like_N"/>
</dbReference>
<keyword evidence="1" id="KW-0732">Signal</keyword>
<dbReference type="Proteomes" id="UP000005876">
    <property type="component" value="Chromosome"/>
</dbReference>
<evidence type="ECO:0000259" key="2">
    <source>
        <dbReference type="Pfam" id="PF07833"/>
    </source>
</evidence>
<feature type="domain" description="Copper amine oxidase-like N-terminal" evidence="2">
    <location>
        <begin position="42"/>
        <end position="147"/>
    </location>
</feature>